<proteinExistence type="predicted"/>
<name>A0AAP6WN49_CLOPF</name>
<protein>
    <submittedName>
        <fullName evidence="1">Uncharacterized protein</fullName>
    </submittedName>
</protein>
<evidence type="ECO:0000313" key="2">
    <source>
        <dbReference type="Proteomes" id="UP000481454"/>
    </source>
</evidence>
<sequence>MSRQKEVFKKMHPEQFSDSIITQKAQLDKDFMDYYLSTVSSRSQEKEFEQFCQKIIEAELCPNLLTQTGPTGGGDSKVDSETYPVSEVLTETWFYGNGNKAGTERWAFAISAKKEWSGKFKSDVEKIVKVNEEEGRGYTKIFFLSNQYISDKKRSQKEDELRNIHNIDIRIFDKNWLLDKVFAKDSNKLIAVNSFNLSENLLGKKIIGKNDYHRQAELKKIEEKLSKPTELKISEIVPLASKSIELGRELELNEHEILGLIDRYKRLTNEYGNKNENIKCIYDCAWTIYWWYTDERKFYELYSDLEKLVLEEESIYGFEKLIILWINLNALKMEGFKIDINQHTKKILDKYEQLTSDKTKPNTILQAKNAYQLIRVFLGDDINNIVNDYIEIIKKSKRSLAIDLYPISRIIQENKLYENAKRYNELFELVVERMGEENKDGEIGRMLAKRGHSLKDTKPYESISYFSRTLRRFYNEANKDNLILTILEMGELFEKIGLFWSARNFYLYSFCLCFNQYIKQGEISPVLIISANHLKYIELKLGRIMYSAQFHCLEQIFENIYPKKLNNKEESYDYILAIQIFRTSFEKLDSIGKLAGYFNDRNLYFSKVAVEYQLGHYNDEMLTSFNGDKEVFDDFIDKWKNQPVLQELKNEPWYGFEEQINLQSRVLGCLFEVKTTNSPFAIEFASSILATIECFLGTGINIQLMSIVGNIKIKINLLEEEKFNIDIKHNSEMPTEINITISRYGYDEYLQAQSTMNDKFVEILGIIISIMFPRKEDFNKIKLMVEAEEAIIRTNIFANSTFISMETFGESEFSFRDLTEMYNQLNLIRSKKLEKIEAINSDKADKTNDSFKINYDKPLEGIDFTNISNENVITSDIINVPLWDKSGWMGVMFLMTPSRLPILAPVFSTEIGKNIFSEWIEKFGVEDNEDILGLRIIKGINKENPEWYRVIIGDHKILNIKTIEKKSMVLLPVRLHTMEAQSNINVINFEKLLSISKKYYICPAILKSPGQSPEVDFSKMILKHIDSIKICNAWEVEENDMLYESGIMPNDNPVIPKGKEDSDILKIIKRKLEKR</sequence>
<dbReference type="AlphaFoldDB" id="A0AAP6WN49"/>
<comment type="caution">
    <text evidence="1">The sequence shown here is derived from an EMBL/GenBank/DDBJ whole genome shotgun (WGS) entry which is preliminary data.</text>
</comment>
<reference evidence="1 2" key="1">
    <citation type="submission" date="2020-02" db="EMBL/GenBank/DDBJ databases">
        <title>Genomic Insights into the Phylogeny and Genetic Plasticity of the Human and Animal Enteric Pathogen Clostridium perfringens.</title>
        <authorList>
            <person name="Feng Y."/>
            <person name="Hu Y."/>
        </authorList>
    </citation>
    <scope>NUCLEOTIDE SEQUENCE [LARGE SCALE GENOMIC DNA]</scope>
    <source>
        <strain evidence="1 2">CP-40</strain>
    </source>
</reference>
<evidence type="ECO:0000313" key="1">
    <source>
        <dbReference type="EMBL" id="NGU30524.1"/>
    </source>
</evidence>
<dbReference type="RefSeq" id="WP_003455356.1">
    <property type="nucleotide sequence ID" value="NZ_CATNWX010000003.1"/>
</dbReference>
<gene>
    <name evidence="1" type="ORF">G6Z34_10420</name>
</gene>
<dbReference type="EMBL" id="JAALLZ010000003">
    <property type="protein sequence ID" value="NGU30524.1"/>
    <property type="molecule type" value="Genomic_DNA"/>
</dbReference>
<accession>A0AAP6WN49</accession>
<organism evidence="1 2">
    <name type="scientific">Clostridium perfringens</name>
    <dbReference type="NCBI Taxonomy" id="1502"/>
    <lineage>
        <taxon>Bacteria</taxon>
        <taxon>Bacillati</taxon>
        <taxon>Bacillota</taxon>
        <taxon>Clostridia</taxon>
        <taxon>Eubacteriales</taxon>
        <taxon>Clostridiaceae</taxon>
        <taxon>Clostridium</taxon>
    </lineage>
</organism>
<dbReference type="Proteomes" id="UP000481454">
    <property type="component" value="Unassembled WGS sequence"/>
</dbReference>